<comment type="caution">
    <text evidence="2">The sequence shown here is derived from an EMBL/GenBank/DDBJ whole genome shotgun (WGS) entry which is preliminary data.</text>
</comment>
<protein>
    <submittedName>
        <fullName evidence="2">Uncharacterized protein</fullName>
    </submittedName>
</protein>
<accession>A0A0A5GMR2</accession>
<dbReference type="STRING" id="1385510.GCA_000425205_01201"/>
<sequence length="144" mass="16803">MGKQLHDSVKEFKQFVKQYPDLIKEVRESDEGWQPVYEKWVLLGEEDDFWTQYKEKEKEASVKEGEESKPEEESTEEEQDEKEVMGQLMGMLDKVDLNKVQGHIQQLNGAITNIQSLVGQFQDFKRQGSTSDTKKSTPFYFGKD</sequence>
<name>A0A0A5GMR2_9BACI</name>
<keyword evidence="3" id="KW-1185">Reference proteome</keyword>
<dbReference type="InterPro" id="IPR025953">
    <property type="entry name" value="YlbD_coat"/>
</dbReference>
<dbReference type="EMBL" id="AVPE01000003">
    <property type="protein sequence ID" value="KGX93289.1"/>
    <property type="molecule type" value="Genomic_DNA"/>
</dbReference>
<dbReference type="Proteomes" id="UP000030528">
    <property type="component" value="Unassembled WGS sequence"/>
</dbReference>
<dbReference type="eggNOG" id="ENOG5032UYM">
    <property type="taxonomic scope" value="Bacteria"/>
</dbReference>
<evidence type="ECO:0000313" key="2">
    <source>
        <dbReference type="EMBL" id="KGX93289.1"/>
    </source>
</evidence>
<dbReference type="Pfam" id="PF14071">
    <property type="entry name" value="YlbD_coat"/>
    <property type="match status" value="1"/>
</dbReference>
<dbReference type="RefSeq" id="WP_051239676.1">
    <property type="nucleotide sequence ID" value="NZ_AULI01000005.1"/>
</dbReference>
<feature type="compositionally biased region" description="Basic and acidic residues" evidence="1">
    <location>
        <begin position="55"/>
        <end position="72"/>
    </location>
</feature>
<evidence type="ECO:0000313" key="3">
    <source>
        <dbReference type="Proteomes" id="UP000030528"/>
    </source>
</evidence>
<gene>
    <name evidence="2" type="ORF">N781_12850</name>
</gene>
<feature type="region of interest" description="Disordered" evidence="1">
    <location>
        <begin position="125"/>
        <end position="144"/>
    </location>
</feature>
<dbReference type="AlphaFoldDB" id="A0A0A5GMR2"/>
<proteinExistence type="predicted"/>
<feature type="region of interest" description="Disordered" evidence="1">
    <location>
        <begin position="55"/>
        <end position="85"/>
    </location>
</feature>
<organism evidence="2 3">
    <name type="scientific">Pontibacillus halophilus JSM 076056 = DSM 19796</name>
    <dbReference type="NCBI Taxonomy" id="1385510"/>
    <lineage>
        <taxon>Bacteria</taxon>
        <taxon>Bacillati</taxon>
        <taxon>Bacillota</taxon>
        <taxon>Bacilli</taxon>
        <taxon>Bacillales</taxon>
        <taxon>Bacillaceae</taxon>
        <taxon>Pontibacillus</taxon>
    </lineage>
</organism>
<reference evidence="2 3" key="1">
    <citation type="submission" date="2013-08" db="EMBL/GenBank/DDBJ databases">
        <authorList>
            <person name="Huang J."/>
            <person name="Wang G."/>
        </authorList>
    </citation>
    <scope>NUCLEOTIDE SEQUENCE [LARGE SCALE GENOMIC DNA]</scope>
    <source>
        <strain evidence="2 3">JSM 076056</strain>
    </source>
</reference>
<evidence type="ECO:0000256" key="1">
    <source>
        <dbReference type="SAM" id="MobiDB-lite"/>
    </source>
</evidence>